<keyword evidence="2" id="KW-1185">Reference proteome</keyword>
<accession>A0ABW3KWU3</accession>
<dbReference type="Pfam" id="PF11256">
    <property type="entry name" value="SAV0927-like"/>
    <property type="match status" value="1"/>
</dbReference>
<evidence type="ECO:0000313" key="2">
    <source>
        <dbReference type="Proteomes" id="UP001596990"/>
    </source>
</evidence>
<dbReference type="RefSeq" id="WP_386056209.1">
    <property type="nucleotide sequence ID" value="NZ_JBHTKL010000001.1"/>
</dbReference>
<sequence length="99" mass="11332">MESYDLYDVTEDAKVRFVGFAVNEGRYDFGIVYSDQFFGKPLVICMQTGHSALLDSSDIDDLDYLQKKFHLRTLTETIEVASFLEGVVPLSQMLEESYE</sequence>
<dbReference type="Proteomes" id="UP001596990">
    <property type="component" value="Unassembled WGS sequence"/>
</dbReference>
<reference evidence="2" key="1">
    <citation type="journal article" date="2019" name="Int. J. Syst. Evol. Microbiol.">
        <title>The Global Catalogue of Microorganisms (GCM) 10K type strain sequencing project: providing services to taxonomists for standard genome sequencing and annotation.</title>
        <authorList>
            <consortium name="The Broad Institute Genomics Platform"/>
            <consortium name="The Broad Institute Genome Sequencing Center for Infectious Disease"/>
            <person name="Wu L."/>
            <person name="Ma J."/>
        </authorList>
    </citation>
    <scope>NUCLEOTIDE SEQUENCE [LARGE SCALE GENOMIC DNA]</scope>
    <source>
        <strain evidence="2">CCUG 56607</strain>
    </source>
</reference>
<dbReference type="EMBL" id="JBHTKL010000001">
    <property type="protein sequence ID" value="MFD1018017.1"/>
    <property type="molecule type" value="Genomic_DNA"/>
</dbReference>
<organism evidence="1 2">
    <name type="scientific">Thalassobacillus hwangdonensis</name>
    <dbReference type="NCBI Taxonomy" id="546108"/>
    <lineage>
        <taxon>Bacteria</taxon>
        <taxon>Bacillati</taxon>
        <taxon>Bacillota</taxon>
        <taxon>Bacilli</taxon>
        <taxon>Bacillales</taxon>
        <taxon>Bacillaceae</taxon>
        <taxon>Thalassobacillus</taxon>
    </lineage>
</organism>
<proteinExistence type="predicted"/>
<comment type="caution">
    <text evidence="1">The sequence shown here is derived from an EMBL/GenBank/DDBJ whole genome shotgun (WGS) entry which is preliminary data.</text>
</comment>
<dbReference type="InterPro" id="IPR021415">
    <property type="entry name" value="SAV0927-like"/>
</dbReference>
<protein>
    <submittedName>
        <fullName evidence="1">SAV0927 family protein</fullName>
    </submittedName>
</protein>
<name>A0ABW3KWU3_9BACI</name>
<evidence type="ECO:0000313" key="1">
    <source>
        <dbReference type="EMBL" id="MFD1018017.1"/>
    </source>
</evidence>
<gene>
    <name evidence="1" type="ORF">ACFQ2J_02295</name>
</gene>